<feature type="region of interest" description="Disordered" evidence="1">
    <location>
        <begin position="93"/>
        <end position="119"/>
    </location>
</feature>
<evidence type="ECO:0000313" key="4">
    <source>
        <dbReference type="EMBL" id="QCC50487.1"/>
    </source>
</evidence>
<accession>A0A4D6HCP2</accession>
<gene>
    <name evidence="4" type="ORF">DV733_04190</name>
</gene>
<dbReference type="Pfam" id="PF22798">
    <property type="entry name" value="DUF5817_CT"/>
    <property type="match status" value="1"/>
</dbReference>
<dbReference type="Pfam" id="PF19134">
    <property type="entry name" value="DUF5817"/>
    <property type="match status" value="1"/>
</dbReference>
<dbReference type="InterPro" id="IPR036388">
    <property type="entry name" value="WH-like_DNA-bd_sf"/>
</dbReference>
<evidence type="ECO:0000259" key="2">
    <source>
        <dbReference type="Pfam" id="PF19134"/>
    </source>
</evidence>
<dbReference type="InterPro" id="IPR053849">
    <property type="entry name" value="DUF5817_C"/>
</dbReference>
<dbReference type="InterPro" id="IPR043855">
    <property type="entry name" value="DUF5817"/>
</dbReference>
<evidence type="ECO:0000256" key="1">
    <source>
        <dbReference type="SAM" id="MobiDB-lite"/>
    </source>
</evidence>
<keyword evidence="5" id="KW-1185">Reference proteome</keyword>
<dbReference type="Proteomes" id="UP000296706">
    <property type="component" value="Chromosome"/>
</dbReference>
<feature type="domain" description="DUF5817" evidence="3">
    <location>
        <begin position="120"/>
        <end position="173"/>
    </location>
</feature>
<reference evidence="4 5" key="1">
    <citation type="journal article" date="2019" name="Nat. Commun.">
        <title>A new type of DNA phosphorothioation-based antiviral system in archaea.</title>
        <authorList>
            <person name="Xiong L."/>
            <person name="Liu S."/>
            <person name="Chen S."/>
            <person name="Xiao Y."/>
            <person name="Zhu B."/>
            <person name="Gao Y."/>
            <person name="Zhang Y."/>
            <person name="Chen B."/>
            <person name="Luo J."/>
            <person name="Deng Z."/>
            <person name="Chen X."/>
            <person name="Wang L."/>
            <person name="Chen S."/>
        </authorList>
    </citation>
    <scope>NUCLEOTIDE SEQUENCE [LARGE SCALE GENOMIC DNA]</scope>
    <source>
        <strain evidence="4 5">CBA1105</strain>
    </source>
</reference>
<dbReference type="Gene3D" id="3.90.820.10">
    <property type="entry name" value="Structural Genomics, Unknown Function 30-nov-00 1gh9 Mol_id"/>
    <property type="match status" value="1"/>
</dbReference>
<dbReference type="OrthoDB" id="142616at2157"/>
<evidence type="ECO:0000259" key="3">
    <source>
        <dbReference type="Pfam" id="PF22798"/>
    </source>
</evidence>
<dbReference type="KEGG" id="hsn:DV733_04190"/>
<dbReference type="AlphaFoldDB" id="A0A4D6HCP2"/>
<dbReference type="RefSeq" id="WP_049993933.1">
    <property type="nucleotide sequence ID" value="NZ_CP031310.1"/>
</dbReference>
<dbReference type="Gene3D" id="1.10.10.10">
    <property type="entry name" value="Winged helix-like DNA-binding domain superfamily/Winged helix DNA-binding domain"/>
    <property type="match status" value="1"/>
</dbReference>
<evidence type="ECO:0000313" key="5">
    <source>
        <dbReference type="Proteomes" id="UP000296706"/>
    </source>
</evidence>
<feature type="domain" description="DUF5817" evidence="2">
    <location>
        <begin position="2"/>
        <end position="58"/>
    </location>
</feature>
<name>A0A4D6HCP2_9EURY</name>
<proteinExistence type="predicted"/>
<dbReference type="EMBL" id="CP031310">
    <property type="protein sequence ID" value="QCC50487.1"/>
    <property type="molecule type" value="Genomic_DNA"/>
</dbReference>
<protein>
    <submittedName>
        <fullName evidence="4">Replication protein H</fullName>
    </submittedName>
</protein>
<dbReference type="STRING" id="1457250.GCA_000755225_03140"/>
<organism evidence="4 5">
    <name type="scientific">Halapricum salinum</name>
    <dbReference type="NCBI Taxonomy" id="1457250"/>
    <lineage>
        <taxon>Archaea</taxon>
        <taxon>Methanobacteriati</taxon>
        <taxon>Methanobacteriota</taxon>
        <taxon>Stenosarchaea group</taxon>
        <taxon>Halobacteria</taxon>
        <taxon>Halobacteriales</taxon>
        <taxon>Haloarculaceae</taxon>
        <taxon>Halapricum</taxon>
    </lineage>
</organism>
<dbReference type="GeneID" id="39847037"/>
<sequence length="174" mass="19099">MYAVVGCSDCSALWVVEGRPETTQCPRCGSRKQFARLKQFVSTEDPDHAKQVRAAMLAKRQGQAEAFADLDDFATMETYLDEAGVDDADYLEASGIDPEEATAAGERAERGQGGSRSRKQVVRDALAELEEPTTEDVLAYASEHGVDTEYVERALEKLVRAGEVSESRGTYRLL</sequence>